<name>D3TQF7_GLOMM</name>
<dbReference type="AlphaFoldDB" id="D3TQF7"/>
<evidence type="ECO:0000256" key="1">
    <source>
        <dbReference type="SAM" id="SignalP"/>
    </source>
</evidence>
<reference evidence="2" key="2">
    <citation type="submission" date="2010-01" db="EMBL/GenBank/DDBJ databases">
        <authorList>
            <consortium name="International Glossina Genome Initiative"/>
            <person name="da Silva J."/>
            <person name="Ribeiro J.M.C."/>
            <person name="Abbeele J.V."/>
            <person name="Attardo G."/>
            <person name="Hao Z."/>
            <person name="Haines L.R."/>
            <person name="Soares M.B."/>
            <person name="Berriman M."/>
            <person name="Aksoy S."/>
            <person name="Lehane M.J."/>
        </authorList>
    </citation>
    <scope>NUCLEOTIDE SEQUENCE</scope>
    <source>
        <tissue evidence="2">Salivary gland</tissue>
    </source>
</reference>
<protein>
    <submittedName>
        <fullName evidence="2">Putative salivary secreted peptide</fullName>
    </submittedName>
</protein>
<keyword evidence="1" id="KW-0732">Signal</keyword>
<feature type="signal peptide" evidence="1">
    <location>
        <begin position="1"/>
        <end position="18"/>
    </location>
</feature>
<sequence>MSRKVVAFLFILCLPTYQIIEKVFQLITYINSKCIHHFIIYFPIGIIVDDWSKLCCCYVCQI</sequence>
<proteinExistence type="evidence at transcript level"/>
<feature type="chain" id="PRO_5003051367" evidence="1">
    <location>
        <begin position="19"/>
        <end position="62"/>
    </location>
</feature>
<accession>D3TQF7</accession>
<evidence type="ECO:0000313" key="2">
    <source>
        <dbReference type="EMBL" id="ADD19935.1"/>
    </source>
</evidence>
<dbReference type="EMBL" id="EZ423659">
    <property type="protein sequence ID" value="ADD19935.1"/>
    <property type="molecule type" value="mRNA"/>
</dbReference>
<organism evidence="2">
    <name type="scientific">Glossina morsitans morsitans</name>
    <name type="common">Savannah tsetse fly</name>
    <dbReference type="NCBI Taxonomy" id="37546"/>
    <lineage>
        <taxon>Eukaryota</taxon>
        <taxon>Metazoa</taxon>
        <taxon>Ecdysozoa</taxon>
        <taxon>Arthropoda</taxon>
        <taxon>Hexapoda</taxon>
        <taxon>Insecta</taxon>
        <taxon>Pterygota</taxon>
        <taxon>Neoptera</taxon>
        <taxon>Endopterygota</taxon>
        <taxon>Diptera</taxon>
        <taxon>Brachycera</taxon>
        <taxon>Muscomorpha</taxon>
        <taxon>Hippoboscoidea</taxon>
        <taxon>Glossinidae</taxon>
        <taxon>Glossina</taxon>
    </lineage>
</organism>
<reference evidence="2" key="1">
    <citation type="journal article" date="2010" name="BMC Genomics">
        <title>An insight into the sialome of Glossina morsitans morsitans.</title>
        <authorList>
            <person name="Alves-Silva J."/>
            <person name="Ribeiro J.M."/>
            <person name="Van Den Abbeele J."/>
            <person name="Attardo G."/>
            <person name="Hao Z."/>
            <person name="Haines L.R."/>
            <person name="Soares M.B."/>
            <person name="Berriman M."/>
            <person name="Aksoy S."/>
            <person name="Lehane M.J."/>
        </authorList>
    </citation>
    <scope>NUCLEOTIDE SEQUENCE</scope>
    <source>
        <tissue evidence="2">Salivary gland</tissue>
    </source>
</reference>